<dbReference type="InterPro" id="IPR006631">
    <property type="entry name" value="DM4_12"/>
</dbReference>
<evidence type="ECO:0000313" key="2">
    <source>
        <dbReference type="Proteomes" id="UP000324222"/>
    </source>
</evidence>
<dbReference type="PANTHER" id="PTHR21398:SF6">
    <property type="entry name" value="AGAP007094-PA"/>
    <property type="match status" value="1"/>
</dbReference>
<gene>
    <name evidence="1" type="ORF">E2C01_071855</name>
</gene>
<comment type="caution">
    <text evidence="1">The sequence shown here is derived from an EMBL/GenBank/DDBJ whole genome shotgun (WGS) entry which is preliminary data.</text>
</comment>
<accession>A0A5B7I104</accession>
<dbReference type="OrthoDB" id="6364863at2759"/>
<dbReference type="EMBL" id="VSRR010045779">
    <property type="protein sequence ID" value="MPC77402.1"/>
    <property type="molecule type" value="Genomic_DNA"/>
</dbReference>
<name>A0A5B7I104_PORTR</name>
<keyword evidence="2" id="KW-1185">Reference proteome</keyword>
<dbReference type="Pfam" id="PF07841">
    <property type="entry name" value="DM4_12"/>
    <property type="match status" value="1"/>
</dbReference>
<proteinExistence type="predicted"/>
<dbReference type="AlphaFoldDB" id="A0A5B7I104"/>
<dbReference type="Proteomes" id="UP000324222">
    <property type="component" value="Unassembled WGS sequence"/>
</dbReference>
<organism evidence="1 2">
    <name type="scientific">Portunus trituberculatus</name>
    <name type="common">Swimming crab</name>
    <name type="synonym">Neptunus trituberculatus</name>
    <dbReference type="NCBI Taxonomy" id="210409"/>
    <lineage>
        <taxon>Eukaryota</taxon>
        <taxon>Metazoa</taxon>
        <taxon>Ecdysozoa</taxon>
        <taxon>Arthropoda</taxon>
        <taxon>Crustacea</taxon>
        <taxon>Multicrustacea</taxon>
        <taxon>Malacostraca</taxon>
        <taxon>Eumalacostraca</taxon>
        <taxon>Eucarida</taxon>
        <taxon>Decapoda</taxon>
        <taxon>Pleocyemata</taxon>
        <taxon>Brachyura</taxon>
        <taxon>Eubrachyura</taxon>
        <taxon>Portunoidea</taxon>
        <taxon>Portunidae</taxon>
        <taxon>Portuninae</taxon>
        <taxon>Portunus</taxon>
    </lineage>
</organism>
<dbReference type="PANTHER" id="PTHR21398">
    <property type="entry name" value="AGAP007094-PA"/>
    <property type="match status" value="1"/>
</dbReference>
<protein>
    <submittedName>
        <fullName evidence="1">Uncharacterized protein</fullName>
    </submittedName>
</protein>
<evidence type="ECO:0000313" key="1">
    <source>
        <dbReference type="EMBL" id="MPC77402.1"/>
    </source>
</evidence>
<reference evidence="1 2" key="1">
    <citation type="submission" date="2019-05" db="EMBL/GenBank/DDBJ databases">
        <title>Another draft genome of Portunus trituberculatus and its Hox gene families provides insights of decapod evolution.</title>
        <authorList>
            <person name="Jeong J.-H."/>
            <person name="Song I."/>
            <person name="Kim S."/>
            <person name="Choi T."/>
            <person name="Kim D."/>
            <person name="Ryu S."/>
            <person name="Kim W."/>
        </authorList>
    </citation>
    <scope>NUCLEOTIDE SEQUENCE [LARGE SCALE GENOMIC DNA]</scope>
    <source>
        <tissue evidence="1">Muscle</tissue>
    </source>
</reference>
<sequence>MWLDPQKKNCKKGVNCHHSLSTLAGVKEDQTWLQTMGAGNEVARSRVRRFVPFPASSTLETSFKLKLPVTGTVGLNLIVLVTAFVFKLPQEYFSIGRSYTNSAADERAFLYSNMESLLDSFGYNGRACTLRTLCEIAESPFEHDLYGEVINLVLS</sequence>